<dbReference type="Gene3D" id="3.40.50.1000">
    <property type="entry name" value="HAD superfamily/HAD-like"/>
    <property type="match status" value="1"/>
</dbReference>
<dbReference type="NCBIfam" id="TIGR01509">
    <property type="entry name" value="HAD-SF-IA-v3"/>
    <property type="match status" value="1"/>
</dbReference>
<dbReference type="InterPro" id="IPR041492">
    <property type="entry name" value="HAD_2"/>
</dbReference>
<gene>
    <name evidence="1" type="ORF">UT77_C0004G0092</name>
</gene>
<dbReference type="EMBL" id="LBYB01000004">
    <property type="protein sequence ID" value="KKR42108.1"/>
    <property type="molecule type" value="Genomic_DNA"/>
</dbReference>
<dbReference type="PANTHER" id="PTHR43481">
    <property type="entry name" value="FRUCTOSE-1-PHOSPHATE PHOSPHATASE"/>
    <property type="match status" value="1"/>
</dbReference>
<sequence length="239" mass="26784">MTEVVRCSARKKCGVGFDFDGTSARSEEVIGKIEAGILTEFDIRADEDFMAQHTGFRFTDSARTICAAQGLGRPLSEMFRIHKGRIAEAYQGGAIQPVEHLEEVLQTLSSSGYPLALTTSQRRTNAEPFLKRYDLLRFFNVCLYKDDVRNGKPHPAIYQKMARRFGLNPRECVAVEDSTPGFKAAKEAKLTLIALEADHNRKTADFSLADYVVKDIREIPPILDSLNHQSSTSSTFFIR</sequence>
<dbReference type="SFLD" id="SFLDG01129">
    <property type="entry name" value="C1.5:_HAD__Beta-PGM__Phosphata"/>
    <property type="match status" value="1"/>
</dbReference>
<dbReference type="InterPro" id="IPR006439">
    <property type="entry name" value="HAD-SF_hydro_IA"/>
</dbReference>
<dbReference type="Proteomes" id="UP000034881">
    <property type="component" value="Unassembled WGS sequence"/>
</dbReference>
<dbReference type="SFLD" id="SFLDS00003">
    <property type="entry name" value="Haloacid_Dehalogenase"/>
    <property type="match status" value="1"/>
</dbReference>
<dbReference type="Gene3D" id="1.10.150.240">
    <property type="entry name" value="Putative phosphatase, domain 2"/>
    <property type="match status" value="1"/>
</dbReference>
<dbReference type="GO" id="GO:0050308">
    <property type="term" value="F:sugar-phosphatase activity"/>
    <property type="evidence" value="ECO:0007669"/>
    <property type="project" value="TreeGrafter"/>
</dbReference>
<dbReference type="Pfam" id="PF13419">
    <property type="entry name" value="HAD_2"/>
    <property type="match status" value="1"/>
</dbReference>
<evidence type="ECO:0008006" key="3">
    <source>
        <dbReference type="Google" id="ProtNLM"/>
    </source>
</evidence>
<evidence type="ECO:0000313" key="1">
    <source>
        <dbReference type="EMBL" id="KKR42108.1"/>
    </source>
</evidence>
<name>A0A0G0QPT8_9BACT</name>
<dbReference type="InterPro" id="IPR036412">
    <property type="entry name" value="HAD-like_sf"/>
</dbReference>
<dbReference type="PRINTS" id="PR00413">
    <property type="entry name" value="HADHALOGNASE"/>
</dbReference>
<evidence type="ECO:0000313" key="2">
    <source>
        <dbReference type="Proteomes" id="UP000034881"/>
    </source>
</evidence>
<protein>
    <recommendedName>
        <fullName evidence="3">HAD-superfamily hydrolase, subfamily IA, variant 3</fullName>
    </recommendedName>
</protein>
<proteinExistence type="predicted"/>
<organism evidence="1 2">
    <name type="scientific">Candidatus Daviesbacteria bacterium GW2011_GWC2_40_12</name>
    <dbReference type="NCBI Taxonomy" id="1618431"/>
    <lineage>
        <taxon>Bacteria</taxon>
        <taxon>Candidatus Daviesiibacteriota</taxon>
    </lineage>
</organism>
<dbReference type="InterPro" id="IPR023198">
    <property type="entry name" value="PGP-like_dom2"/>
</dbReference>
<dbReference type="InterPro" id="IPR051806">
    <property type="entry name" value="HAD-like_SPP"/>
</dbReference>
<accession>A0A0G0QPT8</accession>
<dbReference type="AlphaFoldDB" id="A0A0G0QPT8"/>
<dbReference type="PANTHER" id="PTHR43481:SF4">
    <property type="entry name" value="GLYCEROL-1-PHOSPHATE PHOSPHOHYDROLASE 1-RELATED"/>
    <property type="match status" value="1"/>
</dbReference>
<comment type="caution">
    <text evidence="1">The sequence shown here is derived from an EMBL/GenBank/DDBJ whole genome shotgun (WGS) entry which is preliminary data.</text>
</comment>
<dbReference type="SUPFAM" id="SSF56784">
    <property type="entry name" value="HAD-like"/>
    <property type="match status" value="1"/>
</dbReference>
<dbReference type="SFLD" id="SFLDG01135">
    <property type="entry name" value="C1.5.6:_HAD__Beta-PGM__Phospha"/>
    <property type="match status" value="1"/>
</dbReference>
<dbReference type="InterPro" id="IPR023214">
    <property type="entry name" value="HAD_sf"/>
</dbReference>
<reference evidence="1 2" key="1">
    <citation type="journal article" date="2015" name="Nature">
        <title>rRNA introns, odd ribosomes, and small enigmatic genomes across a large radiation of phyla.</title>
        <authorList>
            <person name="Brown C.T."/>
            <person name="Hug L.A."/>
            <person name="Thomas B.C."/>
            <person name="Sharon I."/>
            <person name="Castelle C.J."/>
            <person name="Singh A."/>
            <person name="Wilkins M.J."/>
            <person name="Williams K.H."/>
            <person name="Banfield J.F."/>
        </authorList>
    </citation>
    <scope>NUCLEOTIDE SEQUENCE [LARGE SCALE GENOMIC DNA]</scope>
</reference>